<dbReference type="OrthoDB" id="9899228at2759"/>
<organism evidence="2 3">
    <name type="scientific">Menidia menidia</name>
    <name type="common">Atlantic silverside</name>
    <dbReference type="NCBI Taxonomy" id="238744"/>
    <lineage>
        <taxon>Eukaryota</taxon>
        <taxon>Metazoa</taxon>
        <taxon>Chordata</taxon>
        <taxon>Craniata</taxon>
        <taxon>Vertebrata</taxon>
        <taxon>Euteleostomi</taxon>
        <taxon>Actinopterygii</taxon>
        <taxon>Neopterygii</taxon>
        <taxon>Teleostei</taxon>
        <taxon>Neoteleostei</taxon>
        <taxon>Acanthomorphata</taxon>
        <taxon>Ovalentaria</taxon>
        <taxon>Atherinomorphae</taxon>
        <taxon>Atheriniformes</taxon>
        <taxon>Atherinopsidae</taxon>
        <taxon>Menidiinae</taxon>
        <taxon>Menidia</taxon>
    </lineage>
</organism>
<name>A0A8S4B3D7_9TELE</name>
<dbReference type="InterPro" id="IPR008983">
    <property type="entry name" value="Tumour_necrosis_fac-like_dom"/>
</dbReference>
<protein>
    <submittedName>
        <fullName evidence="2">(Atlantic silverside) hypothetical protein</fullName>
    </submittedName>
</protein>
<feature type="non-terminal residue" evidence="2">
    <location>
        <position position="1"/>
    </location>
</feature>
<dbReference type="Gene3D" id="2.60.120.40">
    <property type="match status" value="1"/>
</dbReference>
<evidence type="ECO:0000256" key="1">
    <source>
        <dbReference type="SAM" id="Phobius"/>
    </source>
</evidence>
<keyword evidence="3" id="KW-1185">Reference proteome</keyword>
<keyword evidence="1" id="KW-0812">Transmembrane</keyword>
<evidence type="ECO:0000313" key="2">
    <source>
        <dbReference type="EMBL" id="CAG5928911.1"/>
    </source>
</evidence>
<dbReference type="AlphaFoldDB" id="A0A8S4B3D7"/>
<accession>A0A8S4B3D7</accession>
<dbReference type="Proteomes" id="UP000677803">
    <property type="component" value="Unassembled WGS sequence"/>
</dbReference>
<keyword evidence="1" id="KW-0472">Membrane</keyword>
<comment type="caution">
    <text evidence="2">The sequence shown here is derived from an EMBL/GenBank/DDBJ whole genome shotgun (WGS) entry which is preliminary data.</text>
</comment>
<reference evidence="2" key="1">
    <citation type="submission" date="2021-05" db="EMBL/GenBank/DDBJ databases">
        <authorList>
            <person name="Tigano A."/>
        </authorList>
    </citation>
    <scope>NUCLEOTIDE SEQUENCE</scope>
</reference>
<feature type="transmembrane region" description="Helical" evidence="1">
    <location>
        <begin position="61"/>
        <end position="85"/>
    </location>
</feature>
<gene>
    <name evidence="2" type="ORF">MMEN_LOCUS12549</name>
</gene>
<keyword evidence="1" id="KW-1133">Transmembrane helix</keyword>
<proteinExistence type="predicted"/>
<evidence type="ECO:0000313" key="3">
    <source>
        <dbReference type="Proteomes" id="UP000677803"/>
    </source>
</evidence>
<sequence length="243" mass="26501">RAIAIKTRHGVRALHSHSLTSDPSTAQLRVIPSETYLMTSAELDVESLQKSGQRRRACLDAFLVGSVMLLFVAVSALTAGGLMVLKRLEGQKKIQPYGFQPENLKGVTPSPAYKASKSELDNATMTFAEVEYGAGTSVGSNFDWNGHQNSLQPKKKGVYFVYLTLSVSCTHECNAGLLRMTVDDILTCDVELEANKTSASKTCWTVSGLQGQRLSAQMRVLNDKLGNWKLVLKDSSLGIFLVD</sequence>
<dbReference type="EMBL" id="CAJRST010013335">
    <property type="protein sequence ID" value="CAG5928911.1"/>
    <property type="molecule type" value="Genomic_DNA"/>
</dbReference>